<gene>
    <name evidence="1" type="ORF">RRG08_036483</name>
</gene>
<reference evidence="1" key="1">
    <citation type="journal article" date="2023" name="G3 (Bethesda)">
        <title>A reference genome for the long-term kleptoplast-retaining sea slug Elysia crispata morphotype clarki.</title>
        <authorList>
            <person name="Eastman K.E."/>
            <person name="Pendleton A.L."/>
            <person name="Shaikh M.A."/>
            <person name="Suttiyut T."/>
            <person name="Ogas R."/>
            <person name="Tomko P."/>
            <person name="Gavelis G."/>
            <person name="Widhalm J.R."/>
            <person name="Wisecaver J.H."/>
        </authorList>
    </citation>
    <scope>NUCLEOTIDE SEQUENCE</scope>
    <source>
        <strain evidence="1">ECLA1</strain>
    </source>
</reference>
<comment type="caution">
    <text evidence="1">The sequence shown here is derived from an EMBL/GenBank/DDBJ whole genome shotgun (WGS) entry which is preliminary data.</text>
</comment>
<dbReference type="Proteomes" id="UP001283361">
    <property type="component" value="Unassembled WGS sequence"/>
</dbReference>
<organism evidence="1 2">
    <name type="scientific">Elysia crispata</name>
    <name type="common">lettuce slug</name>
    <dbReference type="NCBI Taxonomy" id="231223"/>
    <lineage>
        <taxon>Eukaryota</taxon>
        <taxon>Metazoa</taxon>
        <taxon>Spiralia</taxon>
        <taxon>Lophotrochozoa</taxon>
        <taxon>Mollusca</taxon>
        <taxon>Gastropoda</taxon>
        <taxon>Heterobranchia</taxon>
        <taxon>Euthyneura</taxon>
        <taxon>Panpulmonata</taxon>
        <taxon>Sacoglossa</taxon>
        <taxon>Placobranchoidea</taxon>
        <taxon>Plakobranchidae</taxon>
        <taxon>Elysia</taxon>
    </lineage>
</organism>
<dbReference type="EMBL" id="JAWDGP010003786">
    <property type="protein sequence ID" value="KAK3770884.1"/>
    <property type="molecule type" value="Genomic_DNA"/>
</dbReference>
<name>A0AAE0ZK26_9GAST</name>
<protein>
    <submittedName>
        <fullName evidence="1">Uncharacterized protein</fullName>
    </submittedName>
</protein>
<evidence type="ECO:0000313" key="1">
    <source>
        <dbReference type="EMBL" id="KAK3770884.1"/>
    </source>
</evidence>
<proteinExistence type="predicted"/>
<sequence length="75" mass="8491">MYSRFHREWSHGSHTLHAITVRYSGMSLAWWRNKRRRAENYLCGDVQSLVPDGPVLLFADMIALLSSSIIVGAAS</sequence>
<dbReference type="AlphaFoldDB" id="A0AAE0ZK26"/>
<keyword evidence="2" id="KW-1185">Reference proteome</keyword>
<evidence type="ECO:0000313" key="2">
    <source>
        <dbReference type="Proteomes" id="UP001283361"/>
    </source>
</evidence>
<accession>A0AAE0ZK26</accession>